<keyword evidence="1" id="KW-0472">Membrane</keyword>
<keyword evidence="1" id="KW-1133">Transmembrane helix</keyword>
<reference evidence="2 3" key="1">
    <citation type="submission" date="2011-11" db="EMBL/GenBank/DDBJ databases">
        <title>Whole genome shotgun sequence of Gordonia araii NBRC 100433.</title>
        <authorList>
            <person name="Yoshida Y."/>
            <person name="Hosoyama A."/>
            <person name="Tsuchikane K."/>
            <person name="Katsumata H."/>
            <person name="Yamazaki S."/>
            <person name="Fujita N."/>
        </authorList>
    </citation>
    <scope>NUCLEOTIDE SEQUENCE [LARGE SCALE GENOMIC DNA]</scope>
    <source>
        <strain evidence="2 3">NBRC 100433</strain>
    </source>
</reference>
<evidence type="ECO:0000313" key="2">
    <source>
        <dbReference type="EMBL" id="GAB10727.1"/>
    </source>
</evidence>
<dbReference type="Pfam" id="PF12028">
    <property type="entry name" value="DUF3515"/>
    <property type="match status" value="1"/>
</dbReference>
<keyword evidence="3" id="KW-1185">Reference proteome</keyword>
<dbReference type="RefSeq" id="WP_007322802.1">
    <property type="nucleotide sequence ID" value="NZ_BAEE01000061.1"/>
</dbReference>
<accession>G7H4F2</accession>
<dbReference type="EMBL" id="BAEE01000061">
    <property type="protein sequence ID" value="GAB10727.1"/>
    <property type="molecule type" value="Genomic_DNA"/>
</dbReference>
<evidence type="ECO:0000256" key="1">
    <source>
        <dbReference type="SAM" id="Phobius"/>
    </source>
</evidence>
<dbReference type="STRING" id="1073574.GOARA_061_01670"/>
<name>G7H4F2_9ACTN</name>
<evidence type="ECO:0008006" key="4">
    <source>
        <dbReference type="Google" id="ProtNLM"/>
    </source>
</evidence>
<organism evidence="2 3">
    <name type="scientific">Gordonia araii NBRC 100433</name>
    <dbReference type="NCBI Taxonomy" id="1073574"/>
    <lineage>
        <taxon>Bacteria</taxon>
        <taxon>Bacillati</taxon>
        <taxon>Actinomycetota</taxon>
        <taxon>Actinomycetes</taxon>
        <taxon>Mycobacteriales</taxon>
        <taxon>Gordoniaceae</taxon>
        <taxon>Gordonia</taxon>
    </lineage>
</organism>
<protein>
    <recommendedName>
        <fullName evidence="4">DUF3515 domain-containing protein</fullName>
    </recommendedName>
</protein>
<evidence type="ECO:0000313" key="3">
    <source>
        <dbReference type="Proteomes" id="UP000035088"/>
    </source>
</evidence>
<dbReference type="AlphaFoldDB" id="G7H4F2"/>
<sequence length="193" mass="20282">MPADEDLPDDTTGRYASEKAGGSLFRDADGRLSPAFLATLITIPVMILVGFIVAAVLRDDAPTPVDTMGAAAGTEQACAPLMAALPDSLAGYGDKSVSGTKARWRADNGDTVVLRCGVDRPAALAPSSRLQVVDSAQWFITDEREGGVAYVAVDHRPYVALWLPRDSGSAPISQVTALVDKHLARAPLELPNP</sequence>
<gene>
    <name evidence="2" type="ORF">GOARA_061_01670</name>
</gene>
<dbReference type="Proteomes" id="UP000035088">
    <property type="component" value="Unassembled WGS sequence"/>
</dbReference>
<dbReference type="InterPro" id="IPR021903">
    <property type="entry name" value="DUF3515"/>
</dbReference>
<proteinExistence type="predicted"/>
<comment type="caution">
    <text evidence="2">The sequence shown here is derived from an EMBL/GenBank/DDBJ whole genome shotgun (WGS) entry which is preliminary data.</text>
</comment>
<keyword evidence="1" id="KW-0812">Transmembrane</keyword>
<feature type="transmembrane region" description="Helical" evidence="1">
    <location>
        <begin position="35"/>
        <end position="57"/>
    </location>
</feature>